<accession>A0A426YP65</accession>
<gene>
    <name evidence="1" type="ORF">B296_00024337</name>
</gene>
<dbReference type="EMBL" id="AMZH03011115">
    <property type="protein sequence ID" value="RRT53494.1"/>
    <property type="molecule type" value="Genomic_DNA"/>
</dbReference>
<protein>
    <submittedName>
        <fullName evidence="1">Uncharacterized protein</fullName>
    </submittedName>
</protein>
<dbReference type="AlphaFoldDB" id="A0A426YP65"/>
<comment type="caution">
    <text evidence="1">The sequence shown here is derived from an EMBL/GenBank/DDBJ whole genome shotgun (WGS) entry which is preliminary data.</text>
</comment>
<proteinExistence type="predicted"/>
<sequence length="132" mass="14203">MGLITYNRIYLCIGASPCPVIVDLVIIGSSDHRITMRRDLPPWHHGSRCNLHAPATPLHPPLRAGRSRPLPRVAAPYGLLPLRATAPLHGGLAVASSPLTRGLGYSRLPLVASHDQPLLVVVFTANVLNDSM</sequence>
<dbReference type="Proteomes" id="UP000287651">
    <property type="component" value="Unassembled WGS sequence"/>
</dbReference>
<organism evidence="1 2">
    <name type="scientific">Ensete ventricosum</name>
    <name type="common">Abyssinian banana</name>
    <name type="synonym">Musa ensete</name>
    <dbReference type="NCBI Taxonomy" id="4639"/>
    <lineage>
        <taxon>Eukaryota</taxon>
        <taxon>Viridiplantae</taxon>
        <taxon>Streptophyta</taxon>
        <taxon>Embryophyta</taxon>
        <taxon>Tracheophyta</taxon>
        <taxon>Spermatophyta</taxon>
        <taxon>Magnoliopsida</taxon>
        <taxon>Liliopsida</taxon>
        <taxon>Zingiberales</taxon>
        <taxon>Musaceae</taxon>
        <taxon>Ensete</taxon>
    </lineage>
</organism>
<evidence type="ECO:0000313" key="2">
    <source>
        <dbReference type="Proteomes" id="UP000287651"/>
    </source>
</evidence>
<evidence type="ECO:0000313" key="1">
    <source>
        <dbReference type="EMBL" id="RRT53494.1"/>
    </source>
</evidence>
<reference evidence="1 2" key="1">
    <citation type="journal article" date="2014" name="Agronomy (Basel)">
        <title>A Draft Genome Sequence for Ensete ventricosum, the Drought-Tolerant Tree Against Hunger.</title>
        <authorList>
            <person name="Harrison J."/>
            <person name="Moore K.A."/>
            <person name="Paszkiewicz K."/>
            <person name="Jones T."/>
            <person name="Grant M."/>
            <person name="Ambacheew D."/>
            <person name="Muzemil S."/>
            <person name="Studholme D.J."/>
        </authorList>
    </citation>
    <scope>NUCLEOTIDE SEQUENCE [LARGE SCALE GENOMIC DNA]</scope>
</reference>
<name>A0A426YP65_ENSVE</name>